<dbReference type="NCBIfam" id="TIGR00227">
    <property type="entry name" value="ribD_Cterm"/>
    <property type="match status" value="1"/>
</dbReference>
<keyword evidence="11" id="KW-0511">Multifunctional enzyme</keyword>
<proteinExistence type="inferred from homology"/>
<dbReference type="Pfam" id="PF00383">
    <property type="entry name" value="dCMP_cyt_deam_1"/>
    <property type="match status" value="1"/>
</dbReference>
<dbReference type="PROSITE" id="PS00903">
    <property type="entry name" value="CYT_DCMP_DEAMINASES_1"/>
    <property type="match status" value="1"/>
</dbReference>
<reference evidence="16" key="1">
    <citation type="submission" date="2024-05" db="EMBL/GenBank/DDBJ databases">
        <title>Isolation and characterization of Sporomusa carbonis sp. nov., a carboxydotrophic hydrogenogen in the genus of Sporomusa isolated from a charcoal burning pile.</title>
        <authorList>
            <person name="Boeer T."/>
            <person name="Rosenbaum F."/>
            <person name="Eysell L."/>
            <person name="Mueller V."/>
            <person name="Daniel R."/>
            <person name="Poehlein A."/>
        </authorList>
    </citation>
    <scope>NUCLEOTIDE SEQUENCE [LARGE SCALE GENOMIC DNA]</scope>
    <source>
        <strain evidence="16">DSM 3132</strain>
    </source>
</reference>
<evidence type="ECO:0000259" key="15">
    <source>
        <dbReference type="PROSITE" id="PS51747"/>
    </source>
</evidence>
<accession>A0ABZ3J3S0</accession>
<evidence type="ECO:0000256" key="8">
    <source>
        <dbReference type="ARBA" id="ARBA00022833"/>
    </source>
</evidence>
<organism evidence="16 17">
    <name type="scientific">Sporomusa acidovorans (strain ATCC 49682 / DSM 3132 / Mol)</name>
    <dbReference type="NCBI Taxonomy" id="1123286"/>
    <lineage>
        <taxon>Bacteria</taxon>
        <taxon>Bacillati</taxon>
        <taxon>Bacillota</taxon>
        <taxon>Negativicutes</taxon>
        <taxon>Selenomonadales</taxon>
        <taxon>Sporomusaceae</taxon>
        <taxon>Sporomusa</taxon>
    </lineage>
</organism>
<evidence type="ECO:0000256" key="12">
    <source>
        <dbReference type="ARBA" id="ARBA00049861"/>
    </source>
</evidence>
<evidence type="ECO:0000256" key="2">
    <source>
        <dbReference type="ARBA" id="ARBA00004882"/>
    </source>
</evidence>
<dbReference type="InterPro" id="IPR050765">
    <property type="entry name" value="Riboflavin_Biosynth_HTPR"/>
</dbReference>
<keyword evidence="6 14" id="KW-0686">Riboflavin biosynthesis</keyword>
<evidence type="ECO:0000256" key="1">
    <source>
        <dbReference type="ARBA" id="ARBA00002151"/>
    </source>
</evidence>
<dbReference type="PANTHER" id="PTHR38011">
    <property type="entry name" value="DIHYDROFOLATE REDUCTASE FAMILY PROTEIN (AFU_ORTHOLOGUE AFUA_8G06820)"/>
    <property type="match status" value="1"/>
</dbReference>
<keyword evidence="8 14" id="KW-0862">Zinc</keyword>
<sequence>MDEYYMRQALTIAQYARGRTSPNPMVGAVIVQAGHIVGQGWHRLAGTPHAEIHALAQAGELAKGATIYVTLEPCSHHGRTGPCTDALLKAGVKKVVVAMTDPNPKVAGNGLARLKAAGIEVVEGVLAAEAAKLNEVFIKWISTGLPFASLKTAMSLDGKIAAYTGHSKWITSSAAREYVHTLRDTHDAILVGIGTLLADDPQLTTRLPAGGKNPLRIIVDSMARTPLTANVVKDQQSQTVIAVSRSAPKEKITALQKSGVEVLLLEQTPLGLNLRQLYKILGERQISSILVEGGAAVNASLLAENLIDKVYSFIAPKIVGGKNAPGPVGGMGVSAVDQAIMLEDIHTHTIGSDILISGYVTGREGRDVYRTCGRIRDN</sequence>
<dbReference type="InterPro" id="IPR004794">
    <property type="entry name" value="Eubact_RibD"/>
</dbReference>
<dbReference type="PANTHER" id="PTHR38011:SF7">
    <property type="entry name" value="2,5-DIAMINO-6-RIBOSYLAMINO-4(3H)-PYRIMIDINONE 5'-PHOSPHATE REDUCTASE"/>
    <property type="match status" value="1"/>
</dbReference>
<keyword evidence="14" id="KW-0378">Hydrolase</keyword>
<dbReference type="Gene3D" id="3.40.140.10">
    <property type="entry name" value="Cytidine Deaminase, domain 2"/>
    <property type="match status" value="1"/>
</dbReference>
<comment type="catalytic activity">
    <reaction evidence="12 14">
        <text>5-amino-6-(5-phospho-D-ribitylamino)uracil + NADP(+) = 5-amino-6-(5-phospho-D-ribosylamino)uracil + NADPH + H(+)</text>
        <dbReference type="Rhea" id="RHEA:17845"/>
        <dbReference type="ChEBI" id="CHEBI:15378"/>
        <dbReference type="ChEBI" id="CHEBI:57783"/>
        <dbReference type="ChEBI" id="CHEBI:58349"/>
        <dbReference type="ChEBI" id="CHEBI:58421"/>
        <dbReference type="ChEBI" id="CHEBI:58453"/>
        <dbReference type="EC" id="1.1.1.193"/>
    </reaction>
</comment>
<dbReference type="InterPro" id="IPR016192">
    <property type="entry name" value="APOBEC/CMP_deaminase_Zn-bd"/>
</dbReference>
<feature type="domain" description="CMP/dCMP-type deaminase" evidence="15">
    <location>
        <begin position="1"/>
        <end position="122"/>
    </location>
</feature>
<keyword evidence="10 14" id="KW-0560">Oxidoreductase</keyword>
<dbReference type="SUPFAM" id="SSF53927">
    <property type="entry name" value="Cytidine deaminase-like"/>
    <property type="match status" value="1"/>
</dbReference>
<dbReference type="Proteomes" id="UP000216052">
    <property type="component" value="Chromosome"/>
</dbReference>
<keyword evidence="17" id="KW-1185">Reference proteome</keyword>
<evidence type="ECO:0000313" key="16">
    <source>
        <dbReference type="EMBL" id="XFO72715.1"/>
    </source>
</evidence>
<comment type="cofactor">
    <cofactor evidence="14">
        <name>Zn(2+)</name>
        <dbReference type="ChEBI" id="CHEBI:29105"/>
    </cofactor>
    <text evidence="14">Binds 1 zinc ion.</text>
</comment>
<evidence type="ECO:0000256" key="10">
    <source>
        <dbReference type="ARBA" id="ARBA00023002"/>
    </source>
</evidence>
<comment type="catalytic activity">
    <reaction evidence="13 14">
        <text>2,5-diamino-6-hydroxy-4-(5-phosphoribosylamino)-pyrimidine + H2O + H(+) = 5-amino-6-(5-phospho-D-ribosylamino)uracil + NH4(+)</text>
        <dbReference type="Rhea" id="RHEA:21868"/>
        <dbReference type="ChEBI" id="CHEBI:15377"/>
        <dbReference type="ChEBI" id="CHEBI:15378"/>
        <dbReference type="ChEBI" id="CHEBI:28938"/>
        <dbReference type="ChEBI" id="CHEBI:58453"/>
        <dbReference type="ChEBI" id="CHEBI:58614"/>
        <dbReference type="EC" id="3.5.4.26"/>
    </reaction>
</comment>
<dbReference type="Gene3D" id="3.40.430.10">
    <property type="entry name" value="Dihydrofolate Reductase, subunit A"/>
    <property type="match status" value="1"/>
</dbReference>
<dbReference type="InterPro" id="IPR002125">
    <property type="entry name" value="CMP_dCMP_dom"/>
</dbReference>
<dbReference type="CDD" id="cd01284">
    <property type="entry name" value="Riboflavin_deaminase-reductase"/>
    <property type="match status" value="1"/>
</dbReference>
<dbReference type="InterPro" id="IPR011549">
    <property type="entry name" value="RibD_C"/>
</dbReference>
<protein>
    <recommendedName>
        <fullName evidence="14">Riboflavin biosynthesis protein RibD</fullName>
    </recommendedName>
    <domain>
        <recommendedName>
            <fullName evidence="14">Diaminohydroxyphosphoribosylaminopyrimidine deaminase</fullName>
            <shortName evidence="14">DRAP deaminase</shortName>
            <ecNumber evidence="14">3.5.4.26</ecNumber>
        </recommendedName>
        <alternativeName>
            <fullName evidence="14">Riboflavin-specific deaminase</fullName>
        </alternativeName>
    </domain>
    <domain>
        <recommendedName>
            <fullName evidence="14">5-amino-6-(5-phosphoribosylamino)uracil reductase</fullName>
            <ecNumber evidence="14">1.1.1.193</ecNumber>
        </recommendedName>
        <alternativeName>
            <fullName evidence="14">HTP reductase</fullName>
        </alternativeName>
    </domain>
</protein>
<evidence type="ECO:0000256" key="11">
    <source>
        <dbReference type="ARBA" id="ARBA00023268"/>
    </source>
</evidence>
<comment type="function">
    <text evidence="1 14">Converts 2,5-diamino-6-(ribosylamino)-4(3h)-pyrimidinone 5'-phosphate into 5-amino-6-(ribosylamino)-2,4(1h,3h)-pyrimidinedione 5'-phosphate.</text>
</comment>
<comment type="pathway">
    <text evidence="2 14">Cofactor biosynthesis; riboflavin biosynthesis; 5-amino-6-(D-ribitylamino)uracil from GTP: step 2/4.</text>
</comment>
<evidence type="ECO:0000256" key="5">
    <source>
        <dbReference type="ARBA" id="ARBA00007417"/>
    </source>
</evidence>
<dbReference type="InterPro" id="IPR002734">
    <property type="entry name" value="RibDG_C"/>
</dbReference>
<keyword evidence="7 14" id="KW-0479">Metal-binding</keyword>
<dbReference type="EC" id="1.1.1.193" evidence="14"/>
<dbReference type="InterPro" id="IPR016193">
    <property type="entry name" value="Cytidine_deaminase-like"/>
</dbReference>
<dbReference type="PROSITE" id="PS51747">
    <property type="entry name" value="CYT_DCMP_DEAMINASES_2"/>
    <property type="match status" value="1"/>
</dbReference>
<comment type="similarity">
    <text evidence="4 14">In the N-terminal section; belongs to the cytidine and deoxycytidylate deaminase family.</text>
</comment>
<comment type="pathway">
    <text evidence="3 14">Cofactor biosynthesis; riboflavin biosynthesis; 5-amino-6-(D-ribitylamino)uracil from GTP: step 3/4.</text>
</comment>
<evidence type="ECO:0000256" key="3">
    <source>
        <dbReference type="ARBA" id="ARBA00004910"/>
    </source>
</evidence>
<dbReference type="RefSeq" id="WP_093791493.1">
    <property type="nucleotide sequence ID" value="NZ_CP155571.1"/>
</dbReference>
<dbReference type="EC" id="3.5.4.26" evidence="14"/>
<dbReference type="SUPFAM" id="SSF53597">
    <property type="entry name" value="Dihydrofolate reductase-like"/>
    <property type="match status" value="1"/>
</dbReference>
<dbReference type="Pfam" id="PF01872">
    <property type="entry name" value="RibD_C"/>
    <property type="match status" value="1"/>
</dbReference>
<evidence type="ECO:0000256" key="7">
    <source>
        <dbReference type="ARBA" id="ARBA00022723"/>
    </source>
</evidence>
<dbReference type="PIRSF" id="PIRSF006769">
    <property type="entry name" value="RibD"/>
    <property type="match status" value="1"/>
</dbReference>
<dbReference type="EMBL" id="CP155571">
    <property type="protein sequence ID" value="XFO72715.1"/>
    <property type="molecule type" value="Genomic_DNA"/>
</dbReference>
<gene>
    <name evidence="16" type="primary">ribD</name>
    <name evidence="16" type="ORF">SPACI_027680</name>
</gene>
<evidence type="ECO:0000256" key="14">
    <source>
        <dbReference type="PIRNR" id="PIRNR006769"/>
    </source>
</evidence>
<name>A0ABZ3J3S0_SPOA4</name>
<evidence type="ECO:0000256" key="6">
    <source>
        <dbReference type="ARBA" id="ARBA00022619"/>
    </source>
</evidence>
<evidence type="ECO:0000256" key="4">
    <source>
        <dbReference type="ARBA" id="ARBA00005259"/>
    </source>
</evidence>
<dbReference type="NCBIfam" id="TIGR00326">
    <property type="entry name" value="eubact_ribD"/>
    <property type="match status" value="1"/>
</dbReference>
<comment type="similarity">
    <text evidence="5 14">In the C-terminal section; belongs to the HTP reductase family.</text>
</comment>
<evidence type="ECO:0000313" key="17">
    <source>
        <dbReference type="Proteomes" id="UP000216052"/>
    </source>
</evidence>
<evidence type="ECO:0000256" key="13">
    <source>
        <dbReference type="ARBA" id="ARBA00049886"/>
    </source>
</evidence>
<evidence type="ECO:0000256" key="9">
    <source>
        <dbReference type="ARBA" id="ARBA00022857"/>
    </source>
</evidence>
<dbReference type="InterPro" id="IPR024072">
    <property type="entry name" value="DHFR-like_dom_sf"/>
</dbReference>
<keyword evidence="9 14" id="KW-0521">NADP</keyword>